<reference evidence="3 4" key="1">
    <citation type="journal article" date="2018" name="IMA Fungus">
        <title>IMA Genome-F 9: Draft genome sequence of Annulohypoxylon stygium, Aspergillus mulundensis, Berkeleyomyces basicola (syn. Thielaviopsis basicola), Ceratocystis smalleyi, two Cercospora beticola strains, Coleophoma cylindrospora, Fusarium fracticaudum, Phialophora cf. hyalina, and Morchella septimelata.</title>
        <authorList>
            <person name="Wingfield B.D."/>
            <person name="Bills G.F."/>
            <person name="Dong Y."/>
            <person name="Huang W."/>
            <person name="Nel W.J."/>
            <person name="Swalarsk-Parry B.S."/>
            <person name="Vaghefi N."/>
            <person name="Wilken P.M."/>
            <person name="An Z."/>
            <person name="de Beer Z.W."/>
            <person name="De Vos L."/>
            <person name="Chen L."/>
            <person name="Duong T.A."/>
            <person name="Gao Y."/>
            <person name="Hammerbacher A."/>
            <person name="Kikkert J.R."/>
            <person name="Li Y."/>
            <person name="Li H."/>
            <person name="Li K."/>
            <person name="Li Q."/>
            <person name="Liu X."/>
            <person name="Ma X."/>
            <person name="Naidoo K."/>
            <person name="Pethybridge S.J."/>
            <person name="Sun J."/>
            <person name="Steenkamp E.T."/>
            <person name="van der Nest M.A."/>
            <person name="van Wyk S."/>
            <person name="Wingfield M.J."/>
            <person name="Xiong C."/>
            <person name="Yue Q."/>
            <person name="Zhang X."/>
        </authorList>
    </citation>
    <scope>NUCLEOTIDE SEQUENCE [LARGE SCALE GENOMIC DNA]</scope>
    <source>
        <strain evidence="3 4">BP5796</strain>
    </source>
</reference>
<dbReference type="Proteomes" id="UP000256328">
    <property type="component" value="Unassembled WGS sequence"/>
</dbReference>
<feature type="region of interest" description="Disordered" evidence="1">
    <location>
        <begin position="139"/>
        <end position="159"/>
    </location>
</feature>
<evidence type="ECO:0000313" key="4">
    <source>
        <dbReference type="Proteomes" id="UP000256328"/>
    </source>
</evidence>
<dbReference type="AlphaFoldDB" id="A0A3D8Q4U2"/>
<comment type="caution">
    <text evidence="3">The sequence shown here is derived from an EMBL/GenBank/DDBJ whole genome shotgun (WGS) entry which is preliminary data.</text>
</comment>
<feature type="compositionally biased region" description="Polar residues" evidence="1">
    <location>
        <begin position="39"/>
        <end position="53"/>
    </location>
</feature>
<evidence type="ECO:0000259" key="2">
    <source>
        <dbReference type="Pfam" id="PF12697"/>
    </source>
</evidence>
<keyword evidence="4" id="KW-1185">Reference proteome</keyword>
<feature type="compositionally biased region" description="Basic and acidic residues" evidence="1">
    <location>
        <begin position="1"/>
        <end position="12"/>
    </location>
</feature>
<feature type="region of interest" description="Disordered" evidence="1">
    <location>
        <begin position="1"/>
        <end position="53"/>
    </location>
</feature>
<dbReference type="EMBL" id="PDLN01000024">
    <property type="protein sequence ID" value="RDW56846.1"/>
    <property type="molecule type" value="Genomic_DNA"/>
</dbReference>
<organism evidence="3 4">
    <name type="scientific">Coleophoma crateriformis</name>
    <dbReference type="NCBI Taxonomy" id="565419"/>
    <lineage>
        <taxon>Eukaryota</taxon>
        <taxon>Fungi</taxon>
        <taxon>Dikarya</taxon>
        <taxon>Ascomycota</taxon>
        <taxon>Pezizomycotina</taxon>
        <taxon>Leotiomycetes</taxon>
        <taxon>Helotiales</taxon>
        <taxon>Dermateaceae</taxon>
        <taxon>Coleophoma</taxon>
    </lineage>
</organism>
<dbReference type="SUPFAM" id="SSF53474">
    <property type="entry name" value="alpha/beta-Hydrolases"/>
    <property type="match status" value="1"/>
</dbReference>
<protein>
    <recommendedName>
        <fullName evidence="2">AB hydrolase-1 domain-containing protein</fullName>
    </recommendedName>
</protein>
<dbReference type="InterPro" id="IPR052897">
    <property type="entry name" value="Sec-Metab_Biosynth_Hydrolase"/>
</dbReference>
<sequence>MEGESSGKEQKPRLYRPPRMTKRSPHDEKEKQEARRSTKITSNPSHSVLQFDPATSISNATSKNESANASTEHFDVLNQKLYSSDLLSYQIPKYAEPTIPLPALPQDIQMRQQAIESDKQSYSKYGFESQEFAHQIAVSTNSGHPSTASKVTYNDTRSNNSQPKPAFVLVPSSFSGKAMYENLVSKIESFDYEVFCVSLDTTIDQGIVPELRPPAATMEDDASSISRMLTMLADEGKDIILAGHCYGTIPMTESCRDMTKFRRIMKGKTGGVVGLLYISGLIPKIGQSMMSMLTKISKADTPINNLSKEGSYFRLDAEISAPLLYNDLPLADAIEMVKRMGLQSLHCFGQETTSEPWRSLPTSYVYCKQDTAYPIEVQRAIVEEIELEAGKSIQVYECDSGHYPNVTDVDALANIFRKAAEQYDN</sequence>
<dbReference type="InterPro" id="IPR029058">
    <property type="entry name" value="AB_hydrolase_fold"/>
</dbReference>
<dbReference type="PANTHER" id="PTHR37017:SF11">
    <property type="entry name" value="ESTERASE_LIPASE_THIOESTERASE DOMAIN-CONTAINING PROTEIN"/>
    <property type="match status" value="1"/>
</dbReference>
<feature type="domain" description="AB hydrolase-1" evidence="2">
    <location>
        <begin position="168"/>
        <end position="414"/>
    </location>
</feature>
<dbReference type="InterPro" id="IPR000073">
    <property type="entry name" value="AB_hydrolase_1"/>
</dbReference>
<name>A0A3D8Q4U2_9HELO</name>
<accession>A0A3D8Q4U2</accession>
<dbReference type="Gene3D" id="3.40.50.1820">
    <property type="entry name" value="alpha/beta hydrolase"/>
    <property type="match status" value="1"/>
</dbReference>
<dbReference type="Pfam" id="PF12697">
    <property type="entry name" value="Abhydrolase_6"/>
    <property type="match status" value="1"/>
</dbReference>
<dbReference type="OrthoDB" id="1263307at2759"/>
<gene>
    <name evidence="3" type="ORF">BP5796_12913</name>
</gene>
<evidence type="ECO:0000256" key="1">
    <source>
        <dbReference type="SAM" id="MobiDB-lite"/>
    </source>
</evidence>
<proteinExistence type="predicted"/>
<evidence type="ECO:0000313" key="3">
    <source>
        <dbReference type="EMBL" id="RDW56846.1"/>
    </source>
</evidence>
<dbReference type="PANTHER" id="PTHR37017">
    <property type="entry name" value="AB HYDROLASE-1 DOMAIN-CONTAINING PROTEIN-RELATED"/>
    <property type="match status" value="1"/>
</dbReference>
<feature type="compositionally biased region" description="Basic residues" evidence="1">
    <location>
        <begin position="13"/>
        <end position="23"/>
    </location>
</feature>
<feature type="compositionally biased region" description="Basic and acidic residues" evidence="1">
    <location>
        <begin position="24"/>
        <end position="36"/>
    </location>
</feature>